<keyword evidence="8" id="KW-0966">Cell projection</keyword>
<evidence type="ECO:0000259" key="6">
    <source>
        <dbReference type="Pfam" id="PF06429"/>
    </source>
</evidence>
<protein>
    <recommendedName>
        <fullName evidence="4">Flagellar basal-body rod protein FlgF</fullName>
    </recommendedName>
</protein>
<keyword evidence="8" id="KW-0282">Flagellum</keyword>
<dbReference type="EMBL" id="FOSQ01000001">
    <property type="protein sequence ID" value="SFK16271.1"/>
    <property type="molecule type" value="Genomic_DNA"/>
</dbReference>
<dbReference type="OrthoDB" id="9804559at2"/>
<feature type="domain" description="Flagellar basal body rod protein N-terminal" evidence="5">
    <location>
        <begin position="9"/>
        <end position="35"/>
    </location>
</feature>
<dbReference type="InterPro" id="IPR012836">
    <property type="entry name" value="FlgF"/>
</dbReference>
<evidence type="ECO:0000256" key="4">
    <source>
        <dbReference type="RuleBase" id="RU362116"/>
    </source>
</evidence>
<evidence type="ECO:0000313" key="9">
    <source>
        <dbReference type="Proteomes" id="UP000199473"/>
    </source>
</evidence>
<accession>A0A1I3XB52</accession>
<evidence type="ECO:0000259" key="5">
    <source>
        <dbReference type="Pfam" id="PF00460"/>
    </source>
</evidence>
<dbReference type="NCBIfam" id="TIGR03506">
    <property type="entry name" value="FlgEFG_subfam"/>
    <property type="match status" value="1"/>
</dbReference>
<dbReference type="Pfam" id="PF06429">
    <property type="entry name" value="Flg_bbr_C"/>
    <property type="match status" value="1"/>
</dbReference>
<feature type="domain" description="Flagellar hook protein FlgE/F/G-like D1" evidence="7">
    <location>
        <begin position="90"/>
        <end position="151"/>
    </location>
</feature>
<dbReference type="InterPro" id="IPR001444">
    <property type="entry name" value="Flag_bb_rod_N"/>
</dbReference>
<feature type="domain" description="Flagellar basal-body/hook protein C-terminal" evidence="6">
    <location>
        <begin position="197"/>
        <end position="240"/>
    </location>
</feature>
<keyword evidence="3 4" id="KW-0975">Bacterial flagellum</keyword>
<reference evidence="8 9" key="1">
    <citation type="submission" date="2016-10" db="EMBL/GenBank/DDBJ databases">
        <authorList>
            <person name="de Groot N.N."/>
        </authorList>
    </citation>
    <scope>NUCLEOTIDE SEQUENCE [LARGE SCALE GENOMIC DNA]</scope>
    <source>
        <strain evidence="8 9">DSM 19981</strain>
    </source>
</reference>
<dbReference type="RefSeq" id="WP_092953912.1">
    <property type="nucleotide sequence ID" value="NZ_FOSQ01000001.1"/>
</dbReference>
<evidence type="ECO:0000259" key="7">
    <source>
        <dbReference type="Pfam" id="PF22692"/>
    </source>
</evidence>
<organism evidence="8 9">
    <name type="scientific">Falsiroseomonas stagni DSM 19981</name>
    <dbReference type="NCBI Taxonomy" id="1123062"/>
    <lineage>
        <taxon>Bacteria</taxon>
        <taxon>Pseudomonadati</taxon>
        <taxon>Pseudomonadota</taxon>
        <taxon>Alphaproteobacteria</taxon>
        <taxon>Acetobacterales</taxon>
        <taxon>Roseomonadaceae</taxon>
        <taxon>Falsiroseomonas</taxon>
    </lineage>
</organism>
<dbReference type="InterPro" id="IPR010930">
    <property type="entry name" value="Flg_bb/hook_C_dom"/>
</dbReference>
<evidence type="ECO:0000256" key="2">
    <source>
        <dbReference type="ARBA" id="ARBA00009677"/>
    </source>
</evidence>
<dbReference type="GO" id="GO:0030694">
    <property type="term" value="C:bacterial-type flagellum basal body, rod"/>
    <property type="evidence" value="ECO:0007669"/>
    <property type="project" value="UniProtKB-UniRule"/>
</dbReference>
<dbReference type="NCBIfam" id="TIGR02490">
    <property type="entry name" value="flgF"/>
    <property type="match status" value="1"/>
</dbReference>
<comment type="subcellular location">
    <subcellularLocation>
        <location evidence="1 4">Bacterial flagellum basal body</location>
    </subcellularLocation>
</comment>
<dbReference type="Proteomes" id="UP000199473">
    <property type="component" value="Unassembled WGS sequence"/>
</dbReference>
<dbReference type="Pfam" id="PF22692">
    <property type="entry name" value="LlgE_F_G_D1"/>
    <property type="match status" value="1"/>
</dbReference>
<dbReference type="STRING" id="1123062.SAMN02745775_101107"/>
<sequence length="247" mass="26333">MDTPGYIVLSRLAAQSRATDVLAANITNAGTPGFKASQTIFAQQLSRQSGAETPTGGDQLAFTQDRATWRDMSAGSLRQTGNPLDLALGSDGFFAVETPRGERFTRAGHFTLSPDSRVVDAEGNAVLGEGGQPLTLPPGDVRIEVKGDGTLQSESGPIGRLRVVRFEDAQRLQAEGSRLFNAPQGVDALPVEAPGVVQGAVEESNVSPVAELTRLTAGLREFQFAAQFIEKESERLGTAVDRILRRR</sequence>
<dbReference type="PANTHER" id="PTHR30435">
    <property type="entry name" value="FLAGELLAR PROTEIN"/>
    <property type="match status" value="1"/>
</dbReference>
<dbReference type="InterPro" id="IPR037925">
    <property type="entry name" value="FlgE/F/G-like"/>
</dbReference>
<comment type="similarity">
    <text evidence="2 4">Belongs to the flagella basal body rod proteins family.</text>
</comment>
<dbReference type="SUPFAM" id="SSF117143">
    <property type="entry name" value="Flagellar hook protein flgE"/>
    <property type="match status" value="1"/>
</dbReference>
<evidence type="ECO:0000313" key="8">
    <source>
        <dbReference type="EMBL" id="SFK16271.1"/>
    </source>
</evidence>
<dbReference type="PANTHER" id="PTHR30435:SF19">
    <property type="entry name" value="FLAGELLAR BASAL-BODY ROD PROTEIN FLGG"/>
    <property type="match status" value="1"/>
</dbReference>
<evidence type="ECO:0000256" key="3">
    <source>
        <dbReference type="ARBA" id="ARBA00023143"/>
    </source>
</evidence>
<dbReference type="Pfam" id="PF00460">
    <property type="entry name" value="Flg_bb_rod"/>
    <property type="match status" value="1"/>
</dbReference>
<dbReference type="AlphaFoldDB" id="A0A1I3XB52"/>
<name>A0A1I3XB52_9PROT</name>
<keyword evidence="8" id="KW-0969">Cilium</keyword>
<keyword evidence="9" id="KW-1185">Reference proteome</keyword>
<dbReference type="GO" id="GO:0071978">
    <property type="term" value="P:bacterial-type flagellum-dependent swarming motility"/>
    <property type="evidence" value="ECO:0007669"/>
    <property type="project" value="TreeGrafter"/>
</dbReference>
<gene>
    <name evidence="8" type="ORF">SAMN02745775_101107</name>
</gene>
<dbReference type="InterPro" id="IPR053967">
    <property type="entry name" value="LlgE_F_G-like_D1"/>
</dbReference>
<proteinExistence type="inferred from homology"/>
<comment type="subunit">
    <text evidence="4">The basal body constitutes a major portion of the flagellar organelle and consists of five rings (E,L,P,S, and M) mounted on a central rod. The rod consists of about 26 subunits of FlgG in the distal portion, and FlgB, FlgC and FlgF are thought to build up the proximal portion of the rod with about 6 subunits each.</text>
</comment>
<evidence type="ECO:0000256" key="1">
    <source>
        <dbReference type="ARBA" id="ARBA00004117"/>
    </source>
</evidence>
<dbReference type="InterPro" id="IPR020013">
    <property type="entry name" value="Flagellar_FlgE/F/G"/>
</dbReference>